<proteinExistence type="predicted"/>
<organism evidence="2">
    <name type="scientific">Hanusia phi</name>
    <dbReference type="NCBI Taxonomy" id="3032"/>
    <lineage>
        <taxon>Eukaryota</taxon>
        <taxon>Cryptophyceae</taxon>
        <taxon>Pyrenomonadales</taxon>
        <taxon>Geminigeraceae</taxon>
        <taxon>Hanusia</taxon>
    </lineage>
</organism>
<gene>
    <name evidence="2" type="ORF">HPHI1048_LOCUS19012</name>
</gene>
<protein>
    <submittedName>
        <fullName evidence="2">Uncharacterized protein</fullName>
    </submittedName>
</protein>
<reference evidence="2" key="1">
    <citation type="submission" date="2021-01" db="EMBL/GenBank/DDBJ databases">
        <authorList>
            <person name="Corre E."/>
            <person name="Pelletier E."/>
            <person name="Niang G."/>
            <person name="Scheremetjew M."/>
            <person name="Finn R."/>
            <person name="Kale V."/>
            <person name="Holt S."/>
            <person name="Cochrane G."/>
            <person name="Meng A."/>
            <person name="Brown T."/>
            <person name="Cohen L."/>
        </authorList>
    </citation>
    <scope>NUCLEOTIDE SEQUENCE</scope>
    <source>
        <strain evidence="2">CCMP325</strain>
    </source>
</reference>
<feature type="region of interest" description="Disordered" evidence="1">
    <location>
        <begin position="1"/>
        <end position="21"/>
    </location>
</feature>
<dbReference type="AlphaFoldDB" id="A0A7S0F090"/>
<evidence type="ECO:0000256" key="1">
    <source>
        <dbReference type="SAM" id="MobiDB-lite"/>
    </source>
</evidence>
<evidence type="ECO:0000313" key="2">
    <source>
        <dbReference type="EMBL" id="CAD8499849.1"/>
    </source>
</evidence>
<sequence length="199" mass="22002">MDSPRVVGEGTRPNKLEPRANSVIYRKRLNLSRSNSETGYKEGSRQILYHVQSVTFRHLKVHVSAMLKELVGAGNSPKLVTAGEPTGLDGDLLTSATSAEVVTSKAMAESDRADALKPLALELLAMHAEDFKPSPTAQRRDGIPAQEVARRIKARVKQEIRKQNRGKLLGMGAGVGIRWLRRKVRNYQRKNPTGPEELT</sequence>
<name>A0A7S0F090_9CRYP</name>
<accession>A0A7S0F090</accession>
<dbReference type="EMBL" id="HBEO01028073">
    <property type="protein sequence ID" value="CAD8499849.1"/>
    <property type="molecule type" value="Transcribed_RNA"/>
</dbReference>